<evidence type="ECO:0000259" key="2">
    <source>
        <dbReference type="Pfam" id="PF04187"/>
    </source>
</evidence>
<dbReference type="EMBL" id="SACR01000002">
    <property type="protein sequence ID" value="RVU47107.1"/>
    <property type="molecule type" value="Genomic_DNA"/>
</dbReference>
<keyword evidence="4" id="KW-1185">Reference proteome</keyword>
<evidence type="ECO:0000313" key="3">
    <source>
        <dbReference type="EMBL" id="RVU47107.1"/>
    </source>
</evidence>
<dbReference type="Pfam" id="PF04187">
    <property type="entry name" value="Cofac_haem_bdg"/>
    <property type="match status" value="1"/>
</dbReference>
<evidence type="ECO:0000313" key="4">
    <source>
        <dbReference type="Proteomes" id="UP000285575"/>
    </source>
</evidence>
<dbReference type="OrthoDB" id="9795827at2"/>
<feature type="region of interest" description="Disordered" evidence="1">
    <location>
        <begin position="255"/>
        <end position="278"/>
    </location>
</feature>
<reference evidence="3 4" key="1">
    <citation type="submission" date="2019-01" db="EMBL/GenBank/DDBJ databases">
        <authorList>
            <person name="Chen W.-M."/>
        </authorList>
    </citation>
    <scope>NUCLEOTIDE SEQUENCE [LARGE SCALE GENOMIC DNA]</scope>
    <source>
        <strain evidence="3 4">KYPY4</strain>
    </source>
</reference>
<organism evidence="3 4">
    <name type="scientific">Rubrivivax rivuli</name>
    <dbReference type="NCBI Taxonomy" id="1862385"/>
    <lineage>
        <taxon>Bacteria</taxon>
        <taxon>Pseudomonadati</taxon>
        <taxon>Pseudomonadota</taxon>
        <taxon>Betaproteobacteria</taxon>
        <taxon>Burkholderiales</taxon>
        <taxon>Sphaerotilaceae</taxon>
        <taxon>Rubrivivax</taxon>
    </lineage>
</organism>
<dbReference type="AlphaFoldDB" id="A0A437RK14"/>
<comment type="caution">
    <text evidence="3">The sequence shown here is derived from an EMBL/GenBank/DDBJ whole genome shotgun (WGS) entry which is preliminary data.</text>
</comment>
<dbReference type="InterPro" id="IPR007314">
    <property type="entry name" value="Cofac_haem-bd_dom"/>
</dbReference>
<dbReference type="Gene3D" id="3.40.50.11550">
    <property type="match status" value="2"/>
</dbReference>
<dbReference type="RefSeq" id="WP_128227576.1">
    <property type="nucleotide sequence ID" value="NZ_SACR01000002.1"/>
</dbReference>
<gene>
    <name evidence="3" type="ORF">EOE66_04905</name>
</gene>
<sequence length="278" mass="29924">MASPPCSWRPLLAAAFVFFGLAGCGTPALERPLALRLPVVLLGEVHDNAAQHALRAEAFSALLARGARPALALEQFDRDKQPLIDRLLAQNPRPGADALIQAAGGGGWHWPHYRPFIEAALAKGLPIVAANVGREEARRVMREGLAATGFDAAVPEDLLARQAAGIEASHCGLLDTATARRMALAQVARDQFMARVLQQHSERGVVLLAGNGHVRVDIGVAHWMAPELRARSEAIGVLEQGDPLTAYDRRVYTPAQARPDPCEQMRRTVPGPAPAQRR</sequence>
<dbReference type="CDD" id="cd14727">
    <property type="entry name" value="ChanN-like"/>
    <property type="match status" value="1"/>
</dbReference>
<name>A0A437RK14_9BURK</name>
<dbReference type="Proteomes" id="UP000285575">
    <property type="component" value="Unassembled WGS sequence"/>
</dbReference>
<evidence type="ECO:0000256" key="1">
    <source>
        <dbReference type="SAM" id="MobiDB-lite"/>
    </source>
</evidence>
<accession>A0A437RK14</accession>
<protein>
    <recommendedName>
        <fullName evidence="2">Haem-binding uptake Tiki superfamily ChaN domain-containing protein</fullName>
    </recommendedName>
</protein>
<proteinExistence type="predicted"/>
<dbReference type="SUPFAM" id="SSF159501">
    <property type="entry name" value="EreA/ChaN-like"/>
    <property type="match status" value="1"/>
</dbReference>
<feature type="domain" description="Haem-binding uptake Tiki superfamily ChaN" evidence="2">
    <location>
        <begin position="39"/>
        <end position="223"/>
    </location>
</feature>